<dbReference type="PANTHER" id="PTHR47431:SF5">
    <property type="entry name" value="ZN(II)2CYS6 TRANSCRIPTION FACTOR (EUROFUNG)"/>
    <property type="match status" value="1"/>
</dbReference>
<keyword evidence="3" id="KW-1185">Reference proteome</keyword>
<dbReference type="OrthoDB" id="2123952at2759"/>
<name>A0A1Q5Q6X9_TALAT</name>
<dbReference type="CDD" id="cd12148">
    <property type="entry name" value="fungal_TF_MHR"/>
    <property type="match status" value="1"/>
</dbReference>
<dbReference type="GO" id="GO:0003677">
    <property type="term" value="F:DNA binding"/>
    <property type="evidence" value="ECO:0007669"/>
    <property type="project" value="InterPro"/>
</dbReference>
<gene>
    <name evidence="2" type="ORF">UA08_09137</name>
</gene>
<evidence type="ECO:0000313" key="2">
    <source>
        <dbReference type="EMBL" id="OKL55599.1"/>
    </source>
</evidence>
<dbReference type="EMBL" id="LFMY01000019">
    <property type="protein sequence ID" value="OKL55599.1"/>
    <property type="molecule type" value="Genomic_DNA"/>
</dbReference>
<evidence type="ECO:0000313" key="3">
    <source>
        <dbReference type="Proteomes" id="UP000214365"/>
    </source>
</evidence>
<comment type="caution">
    <text evidence="2">The sequence shown here is derived from an EMBL/GenBank/DDBJ whole genome shotgun (WGS) entry which is preliminary data.</text>
</comment>
<dbReference type="GO" id="GO:0008270">
    <property type="term" value="F:zinc ion binding"/>
    <property type="evidence" value="ECO:0007669"/>
    <property type="project" value="InterPro"/>
</dbReference>
<dbReference type="AlphaFoldDB" id="A0A1Q5Q6X9"/>
<dbReference type="RefSeq" id="XP_020115720.1">
    <property type="nucleotide sequence ID" value="XM_020264172.1"/>
</dbReference>
<sequence length="447" mass="49685">MDVNRAACCKRSKECHYQASRRGGPRKGAKYDNSKRNTDIDASRLPQAPTNSVGYSGKMDTRMSISASDRKPVTAPGSQADPLNVSGLVSPSSGIQNFVNLSGILSVTDGVCRCWNQLYPDEGQPNHETAAPGNPTALTMRAYENEADILNAYYAFIHPYLPLLPPPVVPQYEDCPVIVRMQEENFTSPSRTVVPYWPVSPLSLALSSILVLIPPAQDVYSASKTALRRAYSEIYASSALESVNREVELLGLTSGCTRRPFHPNAQLELEAIQALVTLSTYEYCQRGNISKMRLRTNQAVTTAMDMSLHDLGKETIEIPEAQRRAWWMTMYMAYFSSVLNVSPPIISVDDPRITTPYPEFLVPLEPWPLILKAQRALFSSTNMLKGFEAGSRVLPASLSEENFHELNMYLQSLMVESDHPLPMMDRHDAEASAVEGLWIIARILIHT</sequence>
<dbReference type="STRING" id="1441469.A0A1Q5Q6X9"/>
<reference evidence="2 3" key="1">
    <citation type="submission" date="2015-06" db="EMBL/GenBank/DDBJ databases">
        <title>Talaromyces atroroseus IBT 11181 draft genome.</title>
        <authorList>
            <person name="Rasmussen K.B."/>
            <person name="Rasmussen S."/>
            <person name="Petersen B."/>
            <person name="Sicheritz-Ponten T."/>
            <person name="Mortensen U.H."/>
            <person name="Thrane U."/>
        </authorList>
    </citation>
    <scope>NUCLEOTIDE SEQUENCE [LARGE SCALE GENOMIC DNA]</scope>
    <source>
        <strain evidence="2 3">IBT 11181</strain>
    </source>
</reference>
<feature type="region of interest" description="Disordered" evidence="1">
    <location>
        <begin position="19"/>
        <end position="58"/>
    </location>
</feature>
<proteinExistence type="predicted"/>
<dbReference type="GeneID" id="31008893"/>
<evidence type="ECO:0000256" key="1">
    <source>
        <dbReference type="SAM" id="MobiDB-lite"/>
    </source>
</evidence>
<dbReference type="Proteomes" id="UP000214365">
    <property type="component" value="Unassembled WGS sequence"/>
</dbReference>
<accession>A0A1Q5Q6X9</accession>
<feature type="compositionally biased region" description="Basic and acidic residues" evidence="1">
    <location>
        <begin position="29"/>
        <end position="42"/>
    </location>
</feature>
<protein>
    <recommendedName>
        <fullName evidence="4">Transcription factor domain-containing protein</fullName>
    </recommendedName>
</protein>
<organism evidence="2 3">
    <name type="scientific">Talaromyces atroroseus</name>
    <dbReference type="NCBI Taxonomy" id="1441469"/>
    <lineage>
        <taxon>Eukaryota</taxon>
        <taxon>Fungi</taxon>
        <taxon>Dikarya</taxon>
        <taxon>Ascomycota</taxon>
        <taxon>Pezizomycotina</taxon>
        <taxon>Eurotiomycetes</taxon>
        <taxon>Eurotiomycetidae</taxon>
        <taxon>Eurotiales</taxon>
        <taxon>Trichocomaceae</taxon>
        <taxon>Talaromyces</taxon>
        <taxon>Talaromyces sect. Trachyspermi</taxon>
    </lineage>
</organism>
<dbReference type="PANTHER" id="PTHR47431">
    <property type="entry name" value="ZN(II)2CYS6 TRANSCRIPTION FACTOR (EUROFUNG)-RELATED"/>
    <property type="match status" value="1"/>
</dbReference>
<evidence type="ECO:0008006" key="4">
    <source>
        <dbReference type="Google" id="ProtNLM"/>
    </source>
</evidence>
<feature type="region of interest" description="Disordered" evidence="1">
    <location>
        <begin position="64"/>
        <end position="83"/>
    </location>
</feature>
<dbReference type="GO" id="GO:0006351">
    <property type="term" value="P:DNA-templated transcription"/>
    <property type="evidence" value="ECO:0007669"/>
    <property type="project" value="InterPro"/>
</dbReference>